<evidence type="ECO:0000256" key="8">
    <source>
        <dbReference type="RuleBase" id="RU000682"/>
    </source>
</evidence>
<dbReference type="OrthoDB" id="6159439at2759"/>
<evidence type="ECO:0000256" key="6">
    <source>
        <dbReference type="ARBA" id="ARBA00038425"/>
    </source>
</evidence>
<dbReference type="GeneID" id="111134762"/>
<dbReference type="KEGG" id="cvn:111134762"/>
<dbReference type="PANTHER" id="PTHR24338">
    <property type="entry name" value="HOMEOBOX PROTEIN MSX"/>
    <property type="match status" value="1"/>
</dbReference>
<dbReference type="AlphaFoldDB" id="A0A8B8EGQ1"/>
<dbReference type="GO" id="GO:0000977">
    <property type="term" value="F:RNA polymerase II transcription regulatory region sequence-specific DNA binding"/>
    <property type="evidence" value="ECO:0007669"/>
    <property type="project" value="TreeGrafter"/>
</dbReference>
<dbReference type="PANTHER" id="PTHR24338:SF0">
    <property type="entry name" value="MUSCLE SEGMENTATION HOMEOBOX"/>
    <property type="match status" value="1"/>
</dbReference>
<evidence type="ECO:0000259" key="10">
    <source>
        <dbReference type="PROSITE" id="PS50071"/>
    </source>
</evidence>
<dbReference type="FunFam" id="1.10.10.60:FF:000729">
    <property type="entry name" value="Msx-type homeobox protein"/>
    <property type="match status" value="1"/>
</dbReference>
<keyword evidence="2" id="KW-0217">Developmental protein</keyword>
<dbReference type="GO" id="GO:0005634">
    <property type="term" value="C:nucleus"/>
    <property type="evidence" value="ECO:0007669"/>
    <property type="project" value="UniProtKB-SubCell"/>
</dbReference>
<feature type="domain" description="Homeobox" evidence="10">
    <location>
        <begin position="182"/>
        <end position="242"/>
    </location>
</feature>
<evidence type="ECO:0000313" key="11">
    <source>
        <dbReference type="Proteomes" id="UP000694844"/>
    </source>
</evidence>
<keyword evidence="4 7" id="KW-0371">Homeobox</keyword>
<dbReference type="SUPFAM" id="SSF46689">
    <property type="entry name" value="Homeodomain-like"/>
    <property type="match status" value="1"/>
</dbReference>
<dbReference type="Gene3D" id="1.10.10.60">
    <property type="entry name" value="Homeodomain-like"/>
    <property type="match status" value="1"/>
</dbReference>
<reference evidence="12" key="1">
    <citation type="submission" date="2025-08" db="UniProtKB">
        <authorList>
            <consortium name="RefSeq"/>
        </authorList>
    </citation>
    <scope>IDENTIFICATION</scope>
    <source>
        <tissue evidence="12">Whole sample</tissue>
    </source>
</reference>
<comment type="similarity">
    <text evidence="6">Belongs to the Msh homeobox family.</text>
</comment>
<dbReference type="InterPro" id="IPR009057">
    <property type="entry name" value="Homeodomain-like_sf"/>
</dbReference>
<evidence type="ECO:0000256" key="5">
    <source>
        <dbReference type="ARBA" id="ARBA00023242"/>
    </source>
</evidence>
<dbReference type="SMART" id="SM00389">
    <property type="entry name" value="HOX"/>
    <property type="match status" value="1"/>
</dbReference>
<dbReference type="PROSITE" id="PS50071">
    <property type="entry name" value="HOMEOBOX_2"/>
    <property type="match status" value="1"/>
</dbReference>
<feature type="compositionally biased region" description="Low complexity" evidence="9">
    <location>
        <begin position="33"/>
        <end position="56"/>
    </location>
</feature>
<name>A0A8B8EGQ1_CRAVI</name>
<keyword evidence="11" id="KW-1185">Reference proteome</keyword>
<proteinExistence type="inferred from homology"/>
<dbReference type="Pfam" id="PF00046">
    <property type="entry name" value="Homeodomain"/>
    <property type="match status" value="1"/>
</dbReference>
<dbReference type="RefSeq" id="XP_022339812.1">
    <property type="nucleotide sequence ID" value="XM_022484104.1"/>
</dbReference>
<dbReference type="PRINTS" id="PR00024">
    <property type="entry name" value="HOMEOBOX"/>
</dbReference>
<evidence type="ECO:0000256" key="1">
    <source>
        <dbReference type="ARBA" id="ARBA00004123"/>
    </source>
</evidence>
<dbReference type="InterPro" id="IPR050674">
    <property type="entry name" value="Msh_Homeobox_Regulators"/>
</dbReference>
<sequence length="305" mass="33686">MHPVALTTSTNSAFSKLSPSNSETNSDSQTEKSPQNMSSSLSSPKSSTVTSSSSPPAQKHVLKFSVDSMLSEKCPASKEEVRERSRSPDSMTSEDESPRETSPKMSSSMTPFSMEGILGKQHSLLRSDAVPSAIMSHVASERWNGFYGNTTFPWLPGSISPPKGASSPPRINPQKCTLRKHKTNRKPRTPFTTSQLLALERKFRQKQYLSIAERAEFSASLNLTETQVKIWFQNRRAKAKRLHEAELEKLKMASKPMLPPAIGVTFPAAAALYGQYARPQSFPHSFLTPFSYALTPSNMGMSFPH</sequence>
<gene>
    <name evidence="12" type="primary">LOC111134762</name>
</gene>
<dbReference type="InterPro" id="IPR001356">
    <property type="entry name" value="HD"/>
</dbReference>
<dbReference type="GO" id="GO:0048598">
    <property type="term" value="P:embryonic morphogenesis"/>
    <property type="evidence" value="ECO:0007669"/>
    <property type="project" value="TreeGrafter"/>
</dbReference>
<feature type="compositionally biased region" description="Basic and acidic residues" evidence="9">
    <location>
        <begin position="75"/>
        <end position="87"/>
    </location>
</feature>
<feature type="region of interest" description="Disordered" evidence="9">
    <location>
        <begin position="1"/>
        <end position="112"/>
    </location>
</feature>
<dbReference type="InterPro" id="IPR017970">
    <property type="entry name" value="Homeobox_CS"/>
</dbReference>
<feature type="compositionally biased region" description="Polar residues" evidence="9">
    <location>
        <begin position="1"/>
        <end position="32"/>
    </location>
</feature>
<evidence type="ECO:0000313" key="12">
    <source>
        <dbReference type="RefSeq" id="XP_022339812.1"/>
    </source>
</evidence>
<protein>
    <submittedName>
        <fullName evidence="12">Homeobox protein MSX-3-like</fullName>
    </submittedName>
</protein>
<feature type="DNA-binding region" description="Homeobox" evidence="7">
    <location>
        <begin position="184"/>
        <end position="243"/>
    </location>
</feature>
<organism evidence="11 12">
    <name type="scientific">Crassostrea virginica</name>
    <name type="common">Eastern oyster</name>
    <dbReference type="NCBI Taxonomy" id="6565"/>
    <lineage>
        <taxon>Eukaryota</taxon>
        <taxon>Metazoa</taxon>
        <taxon>Spiralia</taxon>
        <taxon>Lophotrochozoa</taxon>
        <taxon>Mollusca</taxon>
        <taxon>Bivalvia</taxon>
        <taxon>Autobranchia</taxon>
        <taxon>Pteriomorphia</taxon>
        <taxon>Ostreida</taxon>
        <taxon>Ostreoidea</taxon>
        <taxon>Ostreidae</taxon>
        <taxon>Crassostrea</taxon>
    </lineage>
</organism>
<evidence type="ECO:0000256" key="2">
    <source>
        <dbReference type="ARBA" id="ARBA00022473"/>
    </source>
</evidence>
<evidence type="ECO:0000256" key="9">
    <source>
        <dbReference type="SAM" id="MobiDB-lite"/>
    </source>
</evidence>
<accession>A0A8B8EGQ1</accession>
<dbReference type="GO" id="GO:0000981">
    <property type="term" value="F:DNA-binding transcription factor activity, RNA polymerase II-specific"/>
    <property type="evidence" value="ECO:0007669"/>
    <property type="project" value="InterPro"/>
</dbReference>
<dbReference type="CDD" id="cd00086">
    <property type="entry name" value="homeodomain"/>
    <property type="match status" value="1"/>
</dbReference>
<evidence type="ECO:0000256" key="7">
    <source>
        <dbReference type="PROSITE-ProRule" id="PRU00108"/>
    </source>
</evidence>
<dbReference type="PROSITE" id="PS00027">
    <property type="entry name" value="HOMEOBOX_1"/>
    <property type="match status" value="1"/>
</dbReference>
<dbReference type="Proteomes" id="UP000694844">
    <property type="component" value="Chromosome 5"/>
</dbReference>
<comment type="subcellular location">
    <subcellularLocation>
        <location evidence="1 7 8">Nucleus</location>
    </subcellularLocation>
</comment>
<dbReference type="InterPro" id="IPR000047">
    <property type="entry name" value="HTH_motif"/>
</dbReference>
<dbReference type="InterPro" id="IPR020479">
    <property type="entry name" value="HD_metazoa"/>
</dbReference>
<evidence type="ECO:0000256" key="3">
    <source>
        <dbReference type="ARBA" id="ARBA00023125"/>
    </source>
</evidence>
<keyword evidence="3 7" id="KW-0238">DNA-binding</keyword>
<keyword evidence="5 7" id="KW-0539">Nucleus</keyword>
<dbReference type="PRINTS" id="PR00031">
    <property type="entry name" value="HTHREPRESSR"/>
</dbReference>
<evidence type="ECO:0000256" key="4">
    <source>
        <dbReference type="ARBA" id="ARBA00023155"/>
    </source>
</evidence>